<dbReference type="AlphaFoldDB" id="A0A0K0XV27"/>
<sequence>MRKLWMVIAVAVALTAGPGQTLAAPPGAVPVYCTGVAFQASESNLTCRRGDTRATVSTVPEGMFLHITDIVVNPNNTATSGTYSILVGRDDGTEFPGTPSVELLGEAAGSYHFSTPYIVLSSGEAVAARVQSNSVLSAMDVRASGYLASTASP</sequence>
<name>A0A0K0XV27_9GAMM</name>
<dbReference type="RefSeq" id="WP_156200916.1">
    <property type="nucleotide sequence ID" value="NZ_CP012154.1"/>
</dbReference>
<evidence type="ECO:0000313" key="1">
    <source>
        <dbReference type="EMBL" id="AKS41520.1"/>
    </source>
</evidence>
<dbReference type="STRING" id="1579979.WM2015_1146"/>
<reference evidence="1 2" key="1">
    <citation type="submission" date="2015-07" db="EMBL/GenBank/DDBJ databases">
        <authorList>
            <person name="Noorani M."/>
        </authorList>
    </citation>
    <scope>NUCLEOTIDE SEQUENCE [LARGE SCALE GENOMIC DNA]</scope>
    <source>
        <strain evidence="1 2">KCTC 42284</strain>
    </source>
</reference>
<evidence type="ECO:0000313" key="2">
    <source>
        <dbReference type="Proteomes" id="UP000066624"/>
    </source>
</evidence>
<dbReference type="EMBL" id="CP012154">
    <property type="protein sequence ID" value="AKS41520.1"/>
    <property type="molecule type" value="Genomic_DNA"/>
</dbReference>
<keyword evidence="2" id="KW-1185">Reference proteome</keyword>
<accession>A0A0K0XV27</accession>
<organism evidence="1 2">
    <name type="scientific">Wenzhouxiangella marina</name>
    <dbReference type="NCBI Taxonomy" id="1579979"/>
    <lineage>
        <taxon>Bacteria</taxon>
        <taxon>Pseudomonadati</taxon>
        <taxon>Pseudomonadota</taxon>
        <taxon>Gammaproteobacteria</taxon>
        <taxon>Chromatiales</taxon>
        <taxon>Wenzhouxiangellaceae</taxon>
        <taxon>Wenzhouxiangella</taxon>
    </lineage>
</organism>
<dbReference type="KEGG" id="wma:WM2015_1146"/>
<protein>
    <submittedName>
        <fullName evidence="1">Uncharacterized protein</fullName>
    </submittedName>
</protein>
<gene>
    <name evidence="1" type="ORF">WM2015_1146</name>
</gene>
<proteinExistence type="predicted"/>
<dbReference type="Proteomes" id="UP000066624">
    <property type="component" value="Chromosome"/>
</dbReference>